<reference evidence="1" key="1">
    <citation type="journal article" date="2023" name="IMA Fungus">
        <title>Comparative genomic study of the Penicillium genus elucidates a diverse pangenome and 15 lateral gene transfer events.</title>
        <authorList>
            <person name="Petersen C."/>
            <person name="Sorensen T."/>
            <person name="Nielsen M.R."/>
            <person name="Sondergaard T.E."/>
            <person name="Sorensen J.L."/>
            <person name="Fitzpatrick D.A."/>
            <person name="Frisvad J.C."/>
            <person name="Nielsen K.L."/>
        </authorList>
    </citation>
    <scope>NUCLEOTIDE SEQUENCE</scope>
    <source>
        <strain evidence="1">IBT 12815</strain>
    </source>
</reference>
<name>A0AAD6DM77_9EURO</name>
<dbReference type="RefSeq" id="XP_056747208.1">
    <property type="nucleotide sequence ID" value="XM_056901921.1"/>
</dbReference>
<dbReference type="GO" id="GO:0001228">
    <property type="term" value="F:DNA-binding transcription activator activity, RNA polymerase II-specific"/>
    <property type="evidence" value="ECO:0007669"/>
    <property type="project" value="TreeGrafter"/>
</dbReference>
<gene>
    <name evidence="1" type="ORF">N7537_010867</name>
</gene>
<dbReference type="InterPro" id="IPR053157">
    <property type="entry name" value="Sterol_Uptake_Regulator"/>
</dbReference>
<organism evidence="1 2">
    <name type="scientific">Penicillium hordei</name>
    <dbReference type="NCBI Taxonomy" id="40994"/>
    <lineage>
        <taxon>Eukaryota</taxon>
        <taxon>Fungi</taxon>
        <taxon>Dikarya</taxon>
        <taxon>Ascomycota</taxon>
        <taxon>Pezizomycotina</taxon>
        <taxon>Eurotiomycetes</taxon>
        <taxon>Eurotiomycetidae</taxon>
        <taxon>Eurotiales</taxon>
        <taxon>Aspergillaceae</taxon>
        <taxon>Penicillium</taxon>
    </lineage>
</organism>
<comment type="caution">
    <text evidence="1">The sequence shown here is derived from an EMBL/GenBank/DDBJ whole genome shotgun (WGS) entry which is preliminary data.</text>
</comment>
<dbReference type="AlphaFoldDB" id="A0AAD6DM77"/>
<dbReference type="GeneID" id="81592163"/>
<dbReference type="InterPro" id="IPR021858">
    <property type="entry name" value="Fun_TF"/>
</dbReference>
<dbReference type="EMBL" id="JAQJAE010000006">
    <property type="protein sequence ID" value="KAJ5588189.1"/>
    <property type="molecule type" value="Genomic_DNA"/>
</dbReference>
<keyword evidence="2" id="KW-1185">Reference proteome</keyword>
<evidence type="ECO:0000313" key="2">
    <source>
        <dbReference type="Proteomes" id="UP001213799"/>
    </source>
</evidence>
<protein>
    <submittedName>
        <fullName evidence="1">Uncharacterized protein</fullName>
    </submittedName>
</protein>
<proteinExistence type="predicted"/>
<dbReference type="PANTHER" id="PTHR47784">
    <property type="entry name" value="STEROL UPTAKE CONTROL PROTEIN 2"/>
    <property type="match status" value="1"/>
</dbReference>
<dbReference type="Pfam" id="PF11951">
    <property type="entry name" value="Fungal_trans_2"/>
    <property type="match status" value="1"/>
</dbReference>
<accession>A0AAD6DM77</accession>
<dbReference type="Proteomes" id="UP001213799">
    <property type="component" value="Unassembled WGS sequence"/>
</dbReference>
<evidence type="ECO:0000313" key="1">
    <source>
        <dbReference type="EMBL" id="KAJ5588189.1"/>
    </source>
</evidence>
<reference evidence="1" key="2">
    <citation type="submission" date="2023-01" db="EMBL/GenBank/DDBJ databases">
        <authorList>
            <person name="Petersen C."/>
        </authorList>
    </citation>
    <scope>NUCLEOTIDE SEQUENCE</scope>
    <source>
        <strain evidence="1">IBT 12815</strain>
    </source>
</reference>
<sequence>MGHFTSSTAYTISPRTEVLQLWQKVISEDAISCPFLAHGILAFSALHLASLRPSQREKYEQRCRRHQNEAIPEYRRVIQDIRPGIAGPVFAMASLVVLLGLATISDNALPKEDTLSRHRPDLTDVKALFTIVRGLEAVLKHGTAVWDTITNSCYRVAMTGHTAISGQVLELPVDVQLRYQQLMTDCLDSLLAREKSAKLACLDAIESLQGIHSELLFLVSENGSEEVELEPAYVVKWLALVPSEFVTLLQEENTAALIILGDFFALFQLLENMWFLKNVSTNALNAIQEVINPRGLVWLKGSEKQRMKLARQNLVIS</sequence>
<dbReference type="PANTHER" id="PTHR47784:SF5">
    <property type="entry name" value="STEROL UPTAKE CONTROL PROTEIN 2"/>
    <property type="match status" value="1"/>
</dbReference>